<sequence>MFKYDQCLLCGESQCRCDVIEEESTGSTKRASAITFDLISFVRAKEDFRQQISPKTKGWNFYSDFPSLASRIPYFQCDQDLRAFSPEGLHLVICVHGLDGNSADLRLVKTYLELGLPTTNFEFLMSQRNQGETFDDLDLLTDRLVQEISYHIDVYALNPTKISFIGHSLGNVIIRSALTRPQMKQWIPKLHTFLSLSGPHLGTAYNSSGLVNMGLWFMQKWKKSESLLQLTMKDACDPRETYLYKLSKEAGLEYFRNVLLCGSSQDHYVPIHSAHIELCNSALSDTSIHVMSEIKRRSMSVTSVADSFLFSSGITYREMVTNLLQPLMKQTNTKLIRYDVHHSLSSNANSLIGRAAHIAVLDSELFIEKFMVVVGLKYFA</sequence>
<evidence type="ECO:0000313" key="4">
    <source>
        <dbReference type="Proteomes" id="UP000288716"/>
    </source>
</evidence>
<protein>
    <recommendedName>
        <fullName evidence="2">DUF676 domain-containing protein</fullName>
    </recommendedName>
</protein>
<feature type="domain" description="DUF676" evidence="2">
    <location>
        <begin position="87"/>
        <end position="277"/>
    </location>
</feature>
<comment type="similarity">
    <text evidence="1">Belongs to the FAM135 family.</text>
</comment>
<keyword evidence="4" id="KW-1185">Reference proteome</keyword>
<dbReference type="SUPFAM" id="SSF53474">
    <property type="entry name" value="alpha/beta-Hydrolases"/>
    <property type="match status" value="1"/>
</dbReference>
<comment type="caution">
    <text evidence="3">The sequence shown here is derived from an EMBL/GenBank/DDBJ whole genome shotgun (WGS) entry which is preliminary data.</text>
</comment>
<dbReference type="Gene3D" id="3.40.50.1820">
    <property type="entry name" value="alpha/beta hydrolase"/>
    <property type="match status" value="1"/>
</dbReference>
<dbReference type="PANTHER" id="PTHR12482">
    <property type="entry name" value="LIPASE ROG1-RELATED-RELATED"/>
    <property type="match status" value="1"/>
</dbReference>
<dbReference type="AlphaFoldDB" id="A0A443SUE9"/>
<dbReference type="PANTHER" id="PTHR12482:SF5">
    <property type="entry name" value="DUF676 DOMAIN-CONTAINING PROTEIN"/>
    <property type="match status" value="1"/>
</dbReference>
<dbReference type="OrthoDB" id="273452at2759"/>
<organism evidence="3 4">
    <name type="scientific">Leptotrombidium deliense</name>
    <dbReference type="NCBI Taxonomy" id="299467"/>
    <lineage>
        <taxon>Eukaryota</taxon>
        <taxon>Metazoa</taxon>
        <taxon>Ecdysozoa</taxon>
        <taxon>Arthropoda</taxon>
        <taxon>Chelicerata</taxon>
        <taxon>Arachnida</taxon>
        <taxon>Acari</taxon>
        <taxon>Acariformes</taxon>
        <taxon>Trombidiformes</taxon>
        <taxon>Prostigmata</taxon>
        <taxon>Anystina</taxon>
        <taxon>Parasitengona</taxon>
        <taxon>Trombiculoidea</taxon>
        <taxon>Trombiculidae</taxon>
        <taxon>Leptotrombidium</taxon>
    </lineage>
</organism>
<evidence type="ECO:0000256" key="1">
    <source>
        <dbReference type="ARBA" id="ARBA00007949"/>
    </source>
</evidence>
<dbReference type="InterPro" id="IPR044294">
    <property type="entry name" value="Lipase-like"/>
</dbReference>
<dbReference type="Proteomes" id="UP000288716">
    <property type="component" value="Unassembled WGS sequence"/>
</dbReference>
<dbReference type="EMBL" id="NCKV01000258">
    <property type="protein sequence ID" value="RWS31151.1"/>
    <property type="molecule type" value="Genomic_DNA"/>
</dbReference>
<name>A0A443SUE9_9ACAR</name>
<dbReference type="FunFam" id="3.40.50.1820:FF:000004">
    <property type="entry name" value="Protein FAM135A isoform a"/>
    <property type="match status" value="1"/>
</dbReference>
<evidence type="ECO:0000259" key="2">
    <source>
        <dbReference type="Pfam" id="PF05057"/>
    </source>
</evidence>
<dbReference type="Pfam" id="PF05057">
    <property type="entry name" value="DUF676"/>
    <property type="match status" value="1"/>
</dbReference>
<dbReference type="VEuPathDB" id="VectorBase:LDEU000892"/>
<accession>A0A443SUE9</accession>
<proteinExistence type="inferred from homology"/>
<dbReference type="InterPro" id="IPR007751">
    <property type="entry name" value="DUF676_lipase-like"/>
</dbReference>
<dbReference type="InterPro" id="IPR029058">
    <property type="entry name" value="AB_hydrolase_fold"/>
</dbReference>
<gene>
    <name evidence="3" type="ORF">B4U80_00729</name>
</gene>
<evidence type="ECO:0000313" key="3">
    <source>
        <dbReference type="EMBL" id="RWS31151.1"/>
    </source>
</evidence>
<reference evidence="3 4" key="1">
    <citation type="journal article" date="2018" name="Gigascience">
        <title>Genomes of trombidid mites reveal novel predicted allergens and laterally-transferred genes associated with secondary metabolism.</title>
        <authorList>
            <person name="Dong X."/>
            <person name="Chaisiri K."/>
            <person name="Xia D."/>
            <person name="Armstrong S.D."/>
            <person name="Fang Y."/>
            <person name="Donnelly M.J."/>
            <person name="Kadowaki T."/>
            <person name="McGarry J.W."/>
            <person name="Darby A.C."/>
            <person name="Makepeace B.L."/>
        </authorList>
    </citation>
    <scope>NUCLEOTIDE SEQUENCE [LARGE SCALE GENOMIC DNA]</scope>
    <source>
        <strain evidence="3">UoL-UT</strain>
    </source>
</reference>